<dbReference type="Proteomes" id="UP000000600">
    <property type="component" value="Unassembled WGS sequence"/>
</dbReference>
<feature type="signal peptide" evidence="2">
    <location>
        <begin position="1"/>
        <end position="17"/>
    </location>
</feature>
<dbReference type="KEGG" id="ptm:GSPATT00037034001"/>
<proteinExistence type="predicted"/>
<name>A0CBT4_PARTE</name>
<dbReference type="OMA" id="VIYEYDE"/>
<accession>A0CBT4</accession>
<feature type="compositionally biased region" description="Basic residues" evidence="1">
    <location>
        <begin position="174"/>
        <end position="209"/>
    </location>
</feature>
<keyword evidence="4" id="KW-1185">Reference proteome</keyword>
<dbReference type="InParanoid" id="A0CBT4"/>
<evidence type="ECO:0000256" key="2">
    <source>
        <dbReference type="SAM" id="SignalP"/>
    </source>
</evidence>
<gene>
    <name evidence="3" type="ORF">GSPATT00037034001</name>
</gene>
<dbReference type="OrthoDB" id="311571at2759"/>
<dbReference type="AlphaFoldDB" id="A0CBT4"/>
<reference evidence="3 4" key="1">
    <citation type="journal article" date="2006" name="Nature">
        <title>Global trends of whole-genome duplications revealed by the ciliate Paramecium tetraurelia.</title>
        <authorList>
            <consortium name="Genoscope"/>
            <person name="Aury J.-M."/>
            <person name="Jaillon O."/>
            <person name="Duret L."/>
            <person name="Noel B."/>
            <person name="Jubin C."/>
            <person name="Porcel B.M."/>
            <person name="Segurens B."/>
            <person name="Daubin V."/>
            <person name="Anthouard V."/>
            <person name="Aiach N."/>
            <person name="Arnaiz O."/>
            <person name="Billaut A."/>
            <person name="Beisson J."/>
            <person name="Blanc I."/>
            <person name="Bouhouche K."/>
            <person name="Camara F."/>
            <person name="Duharcourt S."/>
            <person name="Guigo R."/>
            <person name="Gogendeau D."/>
            <person name="Katinka M."/>
            <person name="Keller A.-M."/>
            <person name="Kissmehl R."/>
            <person name="Klotz C."/>
            <person name="Koll F."/>
            <person name="Le Moue A."/>
            <person name="Lepere C."/>
            <person name="Malinsky S."/>
            <person name="Nowacki M."/>
            <person name="Nowak J.K."/>
            <person name="Plattner H."/>
            <person name="Poulain J."/>
            <person name="Ruiz F."/>
            <person name="Serrano V."/>
            <person name="Zagulski M."/>
            <person name="Dessen P."/>
            <person name="Betermier M."/>
            <person name="Weissenbach J."/>
            <person name="Scarpelli C."/>
            <person name="Schachter V."/>
            <person name="Sperling L."/>
            <person name="Meyer E."/>
            <person name="Cohen J."/>
            <person name="Wincker P."/>
        </authorList>
    </citation>
    <scope>NUCLEOTIDE SEQUENCE [LARGE SCALE GENOMIC DNA]</scope>
    <source>
        <strain evidence="3 4">Stock d4-2</strain>
    </source>
</reference>
<feature type="compositionally biased region" description="Basic and acidic residues" evidence="1">
    <location>
        <begin position="115"/>
        <end position="131"/>
    </location>
</feature>
<organism evidence="3 4">
    <name type="scientific">Paramecium tetraurelia</name>
    <dbReference type="NCBI Taxonomy" id="5888"/>
    <lineage>
        <taxon>Eukaryota</taxon>
        <taxon>Sar</taxon>
        <taxon>Alveolata</taxon>
        <taxon>Ciliophora</taxon>
        <taxon>Intramacronucleata</taxon>
        <taxon>Oligohymenophorea</taxon>
        <taxon>Peniculida</taxon>
        <taxon>Parameciidae</taxon>
        <taxon>Paramecium</taxon>
    </lineage>
</organism>
<sequence length="209" mass="25221">MKLNYLLLGLFMSLIETIGNFKDMSKENQKIQLQMSNKQHQIKRVKKIIDDQEQWFEEFFEYYEEVIYEYDEQDPDELSLGSQMDLEHLIENYDIPEDCYEENVSIYEYYDASEETQKVDTNKKPNQKTENENNFQVFNLGEEEFITLVDDHQEILDEDILTMKKPIENEGHQKHSKKESHHNKKSSNKKKIKIKNKKKNVKKQKKKQK</sequence>
<dbReference type="GeneID" id="5021433"/>
<feature type="chain" id="PRO_5002623330" evidence="2">
    <location>
        <begin position="18"/>
        <end position="209"/>
    </location>
</feature>
<dbReference type="EMBL" id="CT868058">
    <property type="protein sequence ID" value="CAK68251.1"/>
    <property type="molecule type" value="Genomic_DNA"/>
</dbReference>
<keyword evidence="2" id="KW-0732">Signal</keyword>
<feature type="region of interest" description="Disordered" evidence="1">
    <location>
        <begin position="115"/>
        <end position="136"/>
    </location>
</feature>
<dbReference type="RefSeq" id="XP_001435648.1">
    <property type="nucleotide sequence ID" value="XM_001435611.1"/>
</dbReference>
<protein>
    <submittedName>
        <fullName evidence="3">Uncharacterized protein</fullName>
    </submittedName>
</protein>
<dbReference type="HOGENOM" id="CLU_1317662_0_0_1"/>
<feature type="compositionally biased region" description="Basic and acidic residues" evidence="1">
    <location>
        <begin position="164"/>
        <end position="173"/>
    </location>
</feature>
<evidence type="ECO:0000313" key="4">
    <source>
        <dbReference type="Proteomes" id="UP000000600"/>
    </source>
</evidence>
<evidence type="ECO:0000256" key="1">
    <source>
        <dbReference type="SAM" id="MobiDB-lite"/>
    </source>
</evidence>
<feature type="region of interest" description="Disordered" evidence="1">
    <location>
        <begin position="164"/>
        <end position="209"/>
    </location>
</feature>
<evidence type="ECO:0000313" key="3">
    <source>
        <dbReference type="EMBL" id="CAK68251.1"/>
    </source>
</evidence>